<evidence type="ECO:0000256" key="1">
    <source>
        <dbReference type="ARBA" id="ARBA00002791"/>
    </source>
</evidence>
<dbReference type="AlphaFoldDB" id="A0ABD6ETJ4"/>
<gene>
    <name evidence="11" type="ORF">AB6A40_007323</name>
</gene>
<evidence type="ECO:0000256" key="7">
    <source>
        <dbReference type="ARBA" id="ARBA00022968"/>
    </source>
</evidence>
<sequence>MITDMQLGVISNALGVIMLLLVIVFHYISVNHRPVPSS</sequence>
<evidence type="ECO:0000256" key="6">
    <source>
        <dbReference type="ARBA" id="ARBA00022824"/>
    </source>
</evidence>
<proteinExistence type="inferred from homology"/>
<keyword evidence="7" id="KW-0735">Signal-anchor</keyword>
<evidence type="ECO:0000313" key="12">
    <source>
        <dbReference type="Proteomes" id="UP001608902"/>
    </source>
</evidence>
<dbReference type="InterPro" id="IPR018943">
    <property type="entry name" value="Oligosaccaryltransferase"/>
</dbReference>
<keyword evidence="5 10" id="KW-0812">Transmembrane</keyword>
<comment type="subunit">
    <text evidence="4">Component of the oligosaccharyltransferase (OST) complex.</text>
</comment>
<evidence type="ECO:0000256" key="5">
    <source>
        <dbReference type="ARBA" id="ARBA00022692"/>
    </source>
</evidence>
<dbReference type="Pfam" id="PF10215">
    <property type="entry name" value="Ost4"/>
    <property type="match status" value="1"/>
</dbReference>
<dbReference type="InterPro" id="IPR036330">
    <property type="entry name" value="Ost4p_sf"/>
</dbReference>
<keyword evidence="8 10" id="KW-1133">Transmembrane helix</keyword>
<comment type="similarity">
    <text evidence="3">Belongs to the OST4 family.</text>
</comment>
<accession>A0ABD6ETJ4</accession>
<comment type="caution">
    <text evidence="11">The sequence shown here is derived from an EMBL/GenBank/DDBJ whole genome shotgun (WGS) entry which is preliminary data.</text>
</comment>
<evidence type="ECO:0000313" key="11">
    <source>
        <dbReference type="EMBL" id="MFH4980614.1"/>
    </source>
</evidence>
<evidence type="ECO:0000256" key="10">
    <source>
        <dbReference type="SAM" id="Phobius"/>
    </source>
</evidence>
<keyword evidence="6" id="KW-0256">Endoplasmic reticulum</keyword>
<dbReference type="Proteomes" id="UP001608902">
    <property type="component" value="Unassembled WGS sequence"/>
</dbReference>
<evidence type="ECO:0000256" key="8">
    <source>
        <dbReference type="ARBA" id="ARBA00022989"/>
    </source>
</evidence>
<evidence type="ECO:0008006" key="13">
    <source>
        <dbReference type="Google" id="ProtNLM"/>
    </source>
</evidence>
<organism evidence="11 12">
    <name type="scientific">Gnathostoma spinigerum</name>
    <dbReference type="NCBI Taxonomy" id="75299"/>
    <lineage>
        <taxon>Eukaryota</taxon>
        <taxon>Metazoa</taxon>
        <taxon>Ecdysozoa</taxon>
        <taxon>Nematoda</taxon>
        <taxon>Chromadorea</taxon>
        <taxon>Rhabditida</taxon>
        <taxon>Spirurina</taxon>
        <taxon>Gnathostomatomorpha</taxon>
        <taxon>Gnathostomatoidea</taxon>
        <taxon>Gnathostomatidae</taxon>
        <taxon>Gnathostoma</taxon>
    </lineage>
</organism>
<comment type="subcellular location">
    <subcellularLocation>
        <location evidence="2">Endoplasmic reticulum membrane</location>
        <topology evidence="2">Single-pass type III membrane protein</topology>
    </subcellularLocation>
</comment>
<keyword evidence="9 10" id="KW-0472">Membrane</keyword>
<dbReference type="EMBL" id="JBGFUD010005811">
    <property type="protein sequence ID" value="MFH4980614.1"/>
    <property type="molecule type" value="Genomic_DNA"/>
</dbReference>
<dbReference type="GO" id="GO:0005789">
    <property type="term" value="C:endoplasmic reticulum membrane"/>
    <property type="evidence" value="ECO:0007669"/>
    <property type="project" value="UniProtKB-SubCell"/>
</dbReference>
<dbReference type="SUPFAM" id="SSF103464">
    <property type="entry name" value="Oligosaccharyltransferase subunit ost4p"/>
    <property type="match status" value="1"/>
</dbReference>
<evidence type="ECO:0000256" key="2">
    <source>
        <dbReference type="ARBA" id="ARBA00004643"/>
    </source>
</evidence>
<name>A0ABD6ETJ4_9BILA</name>
<feature type="transmembrane region" description="Helical" evidence="10">
    <location>
        <begin position="7"/>
        <end position="28"/>
    </location>
</feature>
<evidence type="ECO:0000256" key="4">
    <source>
        <dbReference type="ARBA" id="ARBA00011157"/>
    </source>
</evidence>
<comment type="function">
    <text evidence="1">Subunit of the oligosaccharyl transferase (OST) complex that catalyzes the initial transfer of a defined glycan (Glc(3)Man(9)GlcNAc(2) in eukaryotes) from the lipid carrier dolichol-pyrophosphate to an asparagine residue within an Asn-X-Ser/Thr consensus motif in nascent polypeptide chains, the first step in protein N-glycosylation. N-glycosylation occurs cotranslationally and the complex associates with the Sec61 complex at the channel-forming translocon complex that mediates protein translocation across the endoplasmic reticulum (ER). All subunits are required for a maximal enzyme activity.</text>
</comment>
<evidence type="ECO:0000256" key="9">
    <source>
        <dbReference type="ARBA" id="ARBA00023136"/>
    </source>
</evidence>
<reference evidence="11 12" key="1">
    <citation type="submission" date="2024-08" db="EMBL/GenBank/DDBJ databases">
        <title>Gnathostoma spinigerum genome.</title>
        <authorList>
            <person name="Gonzalez-Bertolin B."/>
            <person name="Monzon S."/>
            <person name="Zaballos A."/>
            <person name="Jimenez P."/>
            <person name="Dekumyoy P."/>
            <person name="Varona S."/>
            <person name="Cuesta I."/>
            <person name="Sumanam S."/>
            <person name="Adisakwattana P."/>
            <person name="Gasser R.B."/>
            <person name="Hernandez-Gonzalez A."/>
            <person name="Young N.D."/>
            <person name="Perteguer M.J."/>
        </authorList>
    </citation>
    <scope>NUCLEOTIDE SEQUENCE [LARGE SCALE GENOMIC DNA]</scope>
    <source>
        <strain evidence="11">AL3</strain>
        <tissue evidence="11">Liver</tissue>
    </source>
</reference>
<protein>
    <recommendedName>
        <fullName evidence="13">Dolichyl-diphosphooligosaccharide--protein glycosyltransferase subunit 4</fullName>
    </recommendedName>
</protein>
<evidence type="ECO:0000256" key="3">
    <source>
        <dbReference type="ARBA" id="ARBA00007685"/>
    </source>
</evidence>
<keyword evidence="12" id="KW-1185">Reference proteome</keyword>